<comment type="similarity">
    <text evidence="5">Belongs to the NtaA/SnaA/DszA monooxygenase family.</text>
</comment>
<evidence type="ECO:0000259" key="7">
    <source>
        <dbReference type="Pfam" id="PF00296"/>
    </source>
</evidence>
<keyword evidence="4" id="KW-0503">Monooxygenase</keyword>
<dbReference type="Pfam" id="PF00296">
    <property type="entry name" value="Bac_luciferase"/>
    <property type="match status" value="1"/>
</dbReference>
<evidence type="ECO:0000313" key="8">
    <source>
        <dbReference type="EMBL" id="TNM61768.1"/>
    </source>
</evidence>
<dbReference type="InterPro" id="IPR051260">
    <property type="entry name" value="Diverse_substr_monoxygenases"/>
</dbReference>
<gene>
    <name evidence="8" type="ORF">FHP24_21165</name>
</gene>
<dbReference type="Gene3D" id="3.20.20.30">
    <property type="entry name" value="Luciferase-like domain"/>
    <property type="match status" value="1"/>
</dbReference>
<reference evidence="8 9" key="1">
    <citation type="submission" date="2019-06" db="EMBL/GenBank/DDBJ databases">
        <title>The draft genome of Rhizobium smilacinae PTYR-5.</title>
        <authorList>
            <person name="Liu L."/>
            <person name="Li L."/>
            <person name="Zhang X."/>
        </authorList>
    </citation>
    <scope>NUCLEOTIDE SEQUENCE [LARGE SCALE GENOMIC DNA]</scope>
    <source>
        <strain evidence="8 9">PTYR-5</strain>
    </source>
</reference>
<dbReference type="Proteomes" id="UP000311605">
    <property type="component" value="Unassembled WGS sequence"/>
</dbReference>
<dbReference type="GO" id="GO:0004497">
    <property type="term" value="F:monooxygenase activity"/>
    <property type="evidence" value="ECO:0007669"/>
    <property type="project" value="UniProtKB-KW"/>
</dbReference>
<evidence type="ECO:0000256" key="6">
    <source>
        <dbReference type="PIRSR" id="PIRSR000337-1"/>
    </source>
</evidence>
<sequence length="357" mass="39192">MLLGYALSPFGHHPDAWRQARDGRLLGFDALLDQVSAAETAGFDFVLLADRVGLRPVDDLSSVAVPFEPTLLASALATRVKRIGIVAAAVTAQHEPYNLARRFASLDLITKGRAGWMVVADGADAAREREYVDVVKTLWDSFEDDAFVYDKVAGRFFDPSKMHIAHHSRTHFSVRGPLNVNRSPQGRPVMAHLLDGGNDTLAFETGELLLLQARAAEDLVRTAGRTIKAIESAGRRREDIRILASIGPVIASAAQDMNERLELSGEDRTAQPLLATRLLGTPRMIVDQLQELKAVADLDGFTILPPTLEMGQRFVADVVPEFRQRGLINDGSDATLRDRLRLARPVHPAVSLREVSR</sequence>
<evidence type="ECO:0000256" key="3">
    <source>
        <dbReference type="ARBA" id="ARBA00023002"/>
    </source>
</evidence>
<dbReference type="PANTHER" id="PTHR30011:SF16">
    <property type="entry name" value="C2H2 FINGER DOMAIN TRANSCRIPTION FACTOR (EUROFUNG)-RELATED"/>
    <property type="match status" value="1"/>
</dbReference>
<keyword evidence="1 6" id="KW-0285">Flavoprotein</keyword>
<protein>
    <submittedName>
        <fullName evidence="8">LLM class flavin-dependent oxidoreductase</fullName>
    </submittedName>
</protein>
<dbReference type="InterPro" id="IPR011251">
    <property type="entry name" value="Luciferase-like_dom"/>
</dbReference>
<dbReference type="AlphaFoldDB" id="A0A5C4XEH3"/>
<dbReference type="PANTHER" id="PTHR30011">
    <property type="entry name" value="ALKANESULFONATE MONOOXYGENASE-RELATED"/>
    <property type="match status" value="1"/>
</dbReference>
<dbReference type="PIRSF" id="PIRSF000337">
    <property type="entry name" value="NTA_MOA"/>
    <property type="match status" value="1"/>
</dbReference>
<keyword evidence="9" id="KW-1185">Reference proteome</keyword>
<dbReference type="InterPro" id="IPR016215">
    <property type="entry name" value="NTA_MOA"/>
</dbReference>
<keyword evidence="3" id="KW-0560">Oxidoreductase</keyword>
<dbReference type="InterPro" id="IPR036661">
    <property type="entry name" value="Luciferase-like_sf"/>
</dbReference>
<dbReference type="EMBL" id="VDMN01000005">
    <property type="protein sequence ID" value="TNM61768.1"/>
    <property type="molecule type" value="Genomic_DNA"/>
</dbReference>
<feature type="binding site" evidence="6">
    <location>
        <position position="50"/>
    </location>
    <ligand>
        <name>FMN</name>
        <dbReference type="ChEBI" id="CHEBI:58210"/>
    </ligand>
</feature>
<dbReference type="OrthoDB" id="9779442at2"/>
<keyword evidence="2 6" id="KW-0288">FMN</keyword>
<proteinExistence type="inferred from homology"/>
<evidence type="ECO:0000313" key="9">
    <source>
        <dbReference type="Proteomes" id="UP000311605"/>
    </source>
</evidence>
<feature type="domain" description="Luciferase-like" evidence="7">
    <location>
        <begin position="26"/>
        <end position="340"/>
    </location>
</feature>
<name>A0A5C4XEH3_9HYPH</name>
<organism evidence="8 9">
    <name type="scientific">Aliirhizobium smilacinae</name>
    <dbReference type="NCBI Taxonomy" id="1395944"/>
    <lineage>
        <taxon>Bacteria</taxon>
        <taxon>Pseudomonadati</taxon>
        <taxon>Pseudomonadota</taxon>
        <taxon>Alphaproteobacteria</taxon>
        <taxon>Hyphomicrobiales</taxon>
        <taxon>Rhizobiaceae</taxon>
        <taxon>Aliirhizobium</taxon>
    </lineage>
</organism>
<dbReference type="RefSeq" id="WP_139678215.1">
    <property type="nucleotide sequence ID" value="NZ_VDMN01000005.1"/>
</dbReference>
<evidence type="ECO:0000256" key="5">
    <source>
        <dbReference type="ARBA" id="ARBA00033748"/>
    </source>
</evidence>
<evidence type="ECO:0000256" key="2">
    <source>
        <dbReference type="ARBA" id="ARBA00022643"/>
    </source>
</evidence>
<dbReference type="SUPFAM" id="SSF51679">
    <property type="entry name" value="Bacterial luciferase-like"/>
    <property type="match status" value="1"/>
</dbReference>
<dbReference type="GO" id="GO:0016705">
    <property type="term" value="F:oxidoreductase activity, acting on paired donors, with incorporation or reduction of molecular oxygen"/>
    <property type="evidence" value="ECO:0007669"/>
    <property type="project" value="InterPro"/>
</dbReference>
<evidence type="ECO:0000256" key="1">
    <source>
        <dbReference type="ARBA" id="ARBA00022630"/>
    </source>
</evidence>
<comment type="caution">
    <text evidence="8">The sequence shown here is derived from an EMBL/GenBank/DDBJ whole genome shotgun (WGS) entry which is preliminary data.</text>
</comment>
<accession>A0A5C4XEH3</accession>
<evidence type="ECO:0000256" key="4">
    <source>
        <dbReference type="ARBA" id="ARBA00023033"/>
    </source>
</evidence>